<dbReference type="Proteomes" id="UP001237642">
    <property type="component" value="Unassembled WGS sequence"/>
</dbReference>
<evidence type="ECO:0000256" key="9">
    <source>
        <dbReference type="SAM" id="MobiDB-lite"/>
    </source>
</evidence>
<evidence type="ECO:0000256" key="2">
    <source>
        <dbReference type="ARBA" id="ARBA00022475"/>
    </source>
</evidence>
<dbReference type="InterPro" id="IPR044788">
    <property type="entry name" value="X8_dom_prot"/>
</dbReference>
<dbReference type="Pfam" id="PF07983">
    <property type="entry name" value="X8"/>
    <property type="match status" value="1"/>
</dbReference>
<organism evidence="13 14">
    <name type="scientific">Heracleum sosnowskyi</name>
    <dbReference type="NCBI Taxonomy" id="360622"/>
    <lineage>
        <taxon>Eukaryota</taxon>
        <taxon>Viridiplantae</taxon>
        <taxon>Streptophyta</taxon>
        <taxon>Embryophyta</taxon>
        <taxon>Tracheophyta</taxon>
        <taxon>Spermatophyta</taxon>
        <taxon>Magnoliopsida</taxon>
        <taxon>eudicotyledons</taxon>
        <taxon>Gunneridae</taxon>
        <taxon>Pentapetalae</taxon>
        <taxon>asterids</taxon>
        <taxon>campanulids</taxon>
        <taxon>Apiales</taxon>
        <taxon>Apiaceae</taxon>
        <taxon>Apioideae</taxon>
        <taxon>apioid superclade</taxon>
        <taxon>Tordylieae</taxon>
        <taxon>Tordyliinae</taxon>
        <taxon>Heracleum</taxon>
    </lineage>
</organism>
<evidence type="ECO:0000259" key="12">
    <source>
        <dbReference type="SMART" id="SM00768"/>
    </source>
</evidence>
<proteinExistence type="predicted"/>
<name>A0AAD8MWM3_9APIA</name>
<dbReference type="GO" id="GO:0009506">
    <property type="term" value="C:plasmodesma"/>
    <property type="evidence" value="ECO:0007669"/>
    <property type="project" value="UniProtKB-ARBA"/>
</dbReference>
<accession>A0AAD8MWM3</accession>
<evidence type="ECO:0000313" key="13">
    <source>
        <dbReference type="EMBL" id="KAK1387991.1"/>
    </source>
</evidence>
<keyword evidence="14" id="KW-1185">Reference proteome</keyword>
<keyword evidence="2" id="KW-1003">Cell membrane</keyword>
<dbReference type="PANTHER" id="PTHR31044:SF25">
    <property type="entry name" value="PLASMODESMATA CALLOSE-BINDING PROTEIN 3"/>
    <property type="match status" value="1"/>
</dbReference>
<protein>
    <submittedName>
        <fullName evidence="13">PLASMODESMATA CALLOSE-BINDING PROTEIN 3</fullName>
    </submittedName>
</protein>
<dbReference type="EMBL" id="JAUIZM010000004">
    <property type="protein sequence ID" value="KAK1387991.1"/>
    <property type="molecule type" value="Genomic_DNA"/>
</dbReference>
<keyword evidence="4 11" id="KW-0732">Signal</keyword>
<feature type="domain" description="X8" evidence="12">
    <location>
        <begin position="20"/>
        <end position="104"/>
    </location>
</feature>
<comment type="caution">
    <text evidence="13">The sequence shown here is derived from an EMBL/GenBank/DDBJ whole genome shotgun (WGS) entry which is preliminary data.</text>
</comment>
<evidence type="ECO:0000256" key="11">
    <source>
        <dbReference type="SAM" id="SignalP"/>
    </source>
</evidence>
<keyword evidence="5 10" id="KW-0472">Membrane</keyword>
<evidence type="ECO:0000313" key="14">
    <source>
        <dbReference type="Proteomes" id="UP001237642"/>
    </source>
</evidence>
<dbReference type="GO" id="GO:0005886">
    <property type="term" value="C:plasma membrane"/>
    <property type="evidence" value="ECO:0007669"/>
    <property type="project" value="UniProtKB-SubCell"/>
</dbReference>
<feature type="region of interest" description="Disordered" evidence="9">
    <location>
        <begin position="109"/>
        <end position="137"/>
    </location>
</feature>
<keyword evidence="6" id="KW-1015">Disulfide bond</keyword>
<reference evidence="13" key="1">
    <citation type="submission" date="2023-02" db="EMBL/GenBank/DDBJ databases">
        <title>Genome of toxic invasive species Heracleum sosnowskyi carries increased number of genes despite the absence of recent whole-genome duplications.</title>
        <authorList>
            <person name="Schelkunov M."/>
            <person name="Shtratnikova V."/>
            <person name="Makarenko M."/>
            <person name="Klepikova A."/>
            <person name="Omelchenko D."/>
            <person name="Novikova G."/>
            <person name="Obukhova E."/>
            <person name="Bogdanov V."/>
            <person name="Penin A."/>
            <person name="Logacheva M."/>
        </authorList>
    </citation>
    <scope>NUCLEOTIDE SEQUENCE</scope>
    <source>
        <strain evidence="13">Hsosn_3</strain>
        <tissue evidence="13">Leaf</tissue>
    </source>
</reference>
<keyword evidence="8" id="KW-0449">Lipoprotein</keyword>
<sequence>MARLVFVVLLLVMAGHASANWCICKQGQSESVLQKALDYACGTGADCNPIHQNGPCFNPNTVLAHCNYAVNSFFQRKGQAPGTCDFAGASTVVTSDPSITGCVYPSSASATTSTGTNTNTPTINSPSSTTTTPLGGSPYVTTPGNGVLGGVGSGLGPSGVGINTDDSHAGLTLRQNSSIFQLFIAIMFTMLGFLWY</sequence>
<evidence type="ECO:0000256" key="8">
    <source>
        <dbReference type="ARBA" id="ARBA00023288"/>
    </source>
</evidence>
<dbReference type="PANTHER" id="PTHR31044">
    <property type="entry name" value="BETA-1,3 GLUCANASE"/>
    <property type="match status" value="1"/>
</dbReference>
<dbReference type="Gene3D" id="1.20.58.1040">
    <property type="match status" value="1"/>
</dbReference>
<keyword evidence="7" id="KW-0325">Glycoprotein</keyword>
<feature type="chain" id="PRO_5042291040" evidence="11">
    <location>
        <begin position="20"/>
        <end position="196"/>
    </location>
</feature>
<dbReference type="FunFam" id="1.20.58.1040:FF:000001">
    <property type="entry name" value="Glucan endo-1,3-beta-glucosidase 4"/>
    <property type="match status" value="1"/>
</dbReference>
<feature type="transmembrane region" description="Helical" evidence="10">
    <location>
        <begin position="178"/>
        <end position="195"/>
    </location>
</feature>
<dbReference type="AlphaFoldDB" id="A0AAD8MWM3"/>
<keyword evidence="10" id="KW-0812">Transmembrane</keyword>
<keyword evidence="3" id="KW-0336">GPI-anchor</keyword>
<dbReference type="InterPro" id="IPR012946">
    <property type="entry name" value="X8"/>
</dbReference>
<feature type="signal peptide" evidence="11">
    <location>
        <begin position="1"/>
        <end position="19"/>
    </location>
</feature>
<evidence type="ECO:0000256" key="4">
    <source>
        <dbReference type="ARBA" id="ARBA00022729"/>
    </source>
</evidence>
<comment type="subcellular location">
    <subcellularLocation>
        <location evidence="1">Cell membrane</location>
        <topology evidence="1">Lipid-anchor</topology>
        <topology evidence="1">GPI-anchor</topology>
    </subcellularLocation>
</comment>
<keyword evidence="10" id="KW-1133">Transmembrane helix</keyword>
<evidence type="ECO:0000256" key="3">
    <source>
        <dbReference type="ARBA" id="ARBA00022622"/>
    </source>
</evidence>
<reference evidence="13" key="2">
    <citation type="submission" date="2023-05" db="EMBL/GenBank/DDBJ databases">
        <authorList>
            <person name="Schelkunov M.I."/>
        </authorList>
    </citation>
    <scope>NUCLEOTIDE SEQUENCE</scope>
    <source>
        <strain evidence="13">Hsosn_3</strain>
        <tissue evidence="13">Leaf</tissue>
    </source>
</reference>
<evidence type="ECO:0000256" key="6">
    <source>
        <dbReference type="ARBA" id="ARBA00023157"/>
    </source>
</evidence>
<gene>
    <name evidence="13" type="ORF">POM88_016169</name>
</gene>
<dbReference type="SMART" id="SM00768">
    <property type="entry name" value="X8"/>
    <property type="match status" value="1"/>
</dbReference>
<dbReference type="GO" id="GO:0098552">
    <property type="term" value="C:side of membrane"/>
    <property type="evidence" value="ECO:0007669"/>
    <property type="project" value="UniProtKB-KW"/>
</dbReference>
<evidence type="ECO:0000256" key="5">
    <source>
        <dbReference type="ARBA" id="ARBA00023136"/>
    </source>
</evidence>
<evidence type="ECO:0000256" key="7">
    <source>
        <dbReference type="ARBA" id="ARBA00023180"/>
    </source>
</evidence>
<evidence type="ECO:0000256" key="1">
    <source>
        <dbReference type="ARBA" id="ARBA00004609"/>
    </source>
</evidence>
<evidence type="ECO:0000256" key="10">
    <source>
        <dbReference type="SAM" id="Phobius"/>
    </source>
</evidence>